<gene>
    <name evidence="2" type="ORF">NDU88_000824</name>
</gene>
<protein>
    <submittedName>
        <fullName evidence="2">Uncharacterized protein</fullName>
    </submittedName>
</protein>
<dbReference type="AlphaFoldDB" id="A0AAV7NDC8"/>
<name>A0AAV7NDC8_PLEWA</name>
<proteinExistence type="predicted"/>
<evidence type="ECO:0000313" key="3">
    <source>
        <dbReference type="Proteomes" id="UP001066276"/>
    </source>
</evidence>
<evidence type="ECO:0000256" key="1">
    <source>
        <dbReference type="SAM" id="MobiDB-lite"/>
    </source>
</evidence>
<feature type="region of interest" description="Disordered" evidence="1">
    <location>
        <begin position="1"/>
        <end position="31"/>
    </location>
</feature>
<keyword evidence="3" id="KW-1185">Reference proteome</keyword>
<sequence length="78" mass="8355">MEPLGPRRRGSPQASRRRWRPKTGVQSPRRGQCWTCPAWAGTRCPWSAWNPRRGGGRCAAAASLQPALGAATGSGRAA</sequence>
<evidence type="ECO:0000313" key="2">
    <source>
        <dbReference type="EMBL" id="KAJ1112562.1"/>
    </source>
</evidence>
<dbReference type="EMBL" id="JANPWB010000012">
    <property type="protein sequence ID" value="KAJ1112562.1"/>
    <property type="molecule type" value="Genomic_DNA"/>
</dbReference>
<reference evidence="2" key="1">
    <citation type="journal article" date="2022" name="bioRxiv">
        <title>Sequencing and chromosome-scale assembly of the giantPleurodeles waltlgenome.</title>
        <authorList>
            <person name="Brown T."/>
            <person name="Elewa A."/>
            <person name="Iarovenko S."/>
            <person name="Subramanian E."/>
            <person name="Araus A.J."/>
            <person name="Petzold A."/>
            <person name="Susuki M."/>
            <person name="Suzuki K.-i.T."/>
            <person name="Hayashi T."/>
            <person name="Toyoda A."/>
            <person name="Oliveira C."/>
            <person name="Osipova E."/>
            <person name="Leigh N.D."/>
            <person name="Simon A."/>
            <person name="Yun M.H."/>
        </authorList>
    </citation>
    <scope>NUCLEOTIDE SEQUENCE</scope>
    <source>
        <strain evidence="2">20211129_DDA</strain>
        <tissue evidence="2">Liver</tissue>
    </source>
</reference>
<dbReference type="Proteomes" id="UP001066276">
    <property type="component" value="Chromosome 8"/>
</dbReference>
<organism evidence="2 3">
    <name type="scientific">Pleurodeles waltl</name>
    <name type="common">Iberian ribbed newt</name>
    <dbReference type="NCBI Taxonomy" id="8319"/>
    <lineage>
        <taxon>Eukaryota</taxon>
        <taxon>Metazoa</taxon>
        <taxon>Chordata</taxon>
        <taxon>Craniata</taxon>
        <taxon>Vertebrata</taxon>
        <taxon>Euteleostomi</taxon>
        <taxon>Amphibia</taxon>
        <taxon>Batrachia</taxon>
        <taxon>Caudata</taxon>
        <taxon>Salamandroidea</taxon>
        <taxon>Salamandridae</taxon>
        <taxon>Pleurodelinae</taxon>
        <taxon>Pleurodeles</taxon>
    </lineage>
</organism>
<comment type="caution">
    <text evidence="2">The sequence shown here is derived from an EMBL/GenBank/DDBJ whole genome shotgun (WGS) entry which is preliminary data.</text>
</comment>
<feature type="compositionally biased region" description="Basic residues" evidence="1">
    <location>
        <begin position="1"/>
        <end position="21"/>
    </location>
</feature>
<accession>A0AAV7NDC8</accession>